<reference evidence="6 7" key="2">
    <citation type="journal article" date="2018" name="Plant J.">
        <title>The Physcomitrella patens chromosome-scale assembly reveals moss genome structure and evolution.</title>
        <authorList>
            <person name="Lang D."/>
            <person name="Ullrich K.K."/>
            <person name="Murat F."/>
            <person name="Fuchs J."/>
            <person name="Jenkins J."/>
            <person name="Haas F.B."/>
            <person name="Piednoel M."/>
            <person name="Gundlach H."/>
            <person name="Van Bel M."/>
            <person name="Meyberg R."/>
            <person name="Vives C."/>
            <person name="Morata J."/>
            <person name="Symeonidi A."/>
            <person name="Hiss M."/>
            <person name="Muchero W."/>
            <person name="Kamisugi Y."/>
            <person name="Saleh O."/>
            <person name="Blanc G."/>
            <person name="Decker E.L."/>
            <person name="van Gessel N."/>
            <person name="Grimwood J."/>
            <person name="Hayes R.D."/>
            <person name="Graham S.W."/>
            <person name="Gunter L.E."/>
            <person name="McDaniel S.F."/>
            <person name="Hoernstein S.N.W."/>
            <person name="Larsson A."/>
            <person name="Li F.W."/>
            <person name="Perroud P.F."/>
            <person name="Phillips J."/>
            <person name="Ranjan P."/>
            <person name="Rokshar D.S."/>
            <person name="Rothfels C.J."/>
            <person name="Schneider L."/>
            <person name="Shu S."/>
            <person name="Stevenson D.W."/>
            <person name="Thummler F."/>
            <person name="Tillich M."/>
            <person name="Villarreal Aguilar J.C."/>
            <person name="Widiez T."/>
            <person name="Wong G.K."/>
            <person name="Wymore A."/>
            <person name="Zhang Y."/>
            <person name="Zimmer A.D."/>
            <person name="Quatrano R.S."/>
            <person name="Mayer K.F.X."/>
            <person name="Goodstein D."/>
            <person name="Casacuberta J.M."/>
            <person name="Vandepoele K."/>
            <person name="Reski R."/>
            <person name="Cuming A.C."/>
            <person name="Tuskan G.A."/>
            <person name="Maumus F."/>
            <person name="Salse J."/>
            <person name="Schmutz J."/>
            <person name="Rensing S.A."/>
        </authorList>
    </citation>
    <scope>NUCLEOTIDE SEQUENCE [LARGE SCALE GENOMIC DNA]</scope>
    <source>
        <strain evidence="6 7">cv. Gransden 2004</strain>
    </source>
</reference>
<dbReference type="Pfam" id="PF14429">
    <property type="entry name" value="DOCK-C2"/>
    <property type="match status" value="1"/>
</dbReference>
<dbReference type="PANTHER" id="PTHR23317">
    <property type="entry name" value="DEDICATOR OF CYTOKINESIS DOCK"/>
    <property type="match status" value="1"/>
</dbReference>
<evidence type="ECO:0000256" key="2">
    <source>
        <dbReference type="ARBA" id="ARBA00022658"/>
    </source>
</evidence>
<evidence type="ECO:0000256" key="1">
    <source>
        <dbReference type="ARBA" id="ARBA00022553"/>
    </source>
</evidence>
<dbReference type="Gene3D" id="1.20.58.740">
    <property type="match status" value="1"/>
</dbReference>
<evidence type="ECO:0000259" key="4">
    <source>
        <dbReference type="PROSITE" id="PS51650"/>
    </source>
</evidence>
<dbReference type="GO" id="GO:0035023">
    <property type="term" value="P:regulation of Rho protein signal transduction"/>
    <property type="evidence" value="ECO:0000318"/>
    <property type="project" value="GO_Central"/>
</dbReference>
<dbReference type="Proteomes" id="UP000006727">
    <property type="component" value="Chromosome 10"/>
</dbReference>
<feature type="domain" description="DOCKER" evidence="5">
    <location>
        <begin position="1458"/>
        <end position="1908"/>
    </location>
</feature>
<dbReference type="InterPro" id="IPR016024">
    <property type="entry name" value="ARM-type_fold"/>
</dbReference>
<dbReference type="InterPro" id="IPR043162">
    <property type="entry name" value="DOCK_C_lobe_C"/>
</dbReference>
<accession>A0A7I4EYY2</accession>
<dbReference type="InterPro" id="IPR043161">
    <property type="entry name" value="DOCK_C_lobe_A"/>
</dbReference>
<dbReference type="PANTHER" id="PTHR23317:SF76">
    <property type="entry name" value="LD20667P"/>
    <property type="match status" value="1"/>
</dbReference>
<evidence type="ECO:0000313" key="6">
    <source>
        <dbReference type="EnsemblPlants" id="Pp3c10_16640V3.4"/>
    </source>
</evidence>
<dbReference type="EnsemblPlants" id="Pp3c10_16640V3.4">
    <property type="protein sequence ID" value="Pp3c10_16640V3.4"/>
    <property type="gene ID" value="Pp3c10_16640"/>
</dbReference>
<dbReference type="PROSITE" id="PS51650">
    <property type="entry name" value="C2_DOCK"/>
    <property type="match status" value="1"/>
</dbReference>
<dbReference type="PROSITE" id="PS51651">
    <property type="entry name" value="DOCKER"/>
    <property type="match status" value="1"/>
</dbReference>
<dbReference type="CDD" id="cd11684">
    <property type="entry name" value="DHR2_DOCK"/>
    <property type="match status" value="1"/>
</dbReference>
<name>A0A7I4EYY2_PHYPA</name>
<dbReference type="Gramene" id="Pp3c10_16640V3.4">
    <property type="protein sequence ID" value="Pp3c10_16640V3.4"/>
    <property type="gene ID" value="Pp3c10_16640"/>
</dbReference>
<dbReference type="GO" id="GO:0007264">
    <property type="term" value="P:small GTPase-mediated signal transduction"/>
    <property type="evidence" value="ECO:0007669"/>
    <property type="project" value="InterPro"/>
</dbReference>
<sequence length="1910" mass="214558">MTKSQVLERNAPIVLPVKTYVQVMGEIALSGQRFRRIPHPYSGQSADVESLLSDNVEPWPHLTELLQNYTADWVKDESKYGHYESVPTPVFENQIFEGPDTDVETELRLSNIRLGRYGDATDDEDPTTSGRYSGGLFSGRFSGRSTGSDAPDSTVTKASKHYGGAPLLPYEPVFNWLAARASVYGQRTPEIPTALSSSGGLKISVKIASLNFQAGLVEPWYGTICLYHREKREKLSEDFHFRCLPPEFQDEASNYPRKAVFSLEAPSPAICLLVQLEKHVTEEGGITPSIYTRKEPVHLTERDKQKLQVWAKMIPFREPFAWSILPLFDAIVTGGVGGFSSPTNSPLPPGVLGSALMETSLDSDGRLIADSKPESVSVPVLVDVPTLHRVKENYTEEMLLVEHPSGQSSMLSFQEPKRKVQKPVKATLRLEIERLGSDDHETDCISECGSFNNYSFDADSHSLGASFSGRSAQGLESTKTFHNGHQKSNSGHRDLQAGIGSSLDLRRSEFRAVEFRLGPKPEPLSQLLHLLYVYPQSVTLNRKRNLFIRLELRVDDGDIRKPPLEALYPRDADSSMQKYVHTQIDANTKTPHFHDEFKVQLPTNLSPDHHLLFTFFHVELQTKLEAPKPVVVGYAVLPLLFASQVIRLDGTLPIAKELYPNYLKDNVKDRLEYLDDGKTVFKLRSRLCSSLYPVNERIRDFFSEYDRHILRTSPWGNELMEAVNALKNVEASAMLQFLQPCLNMLLRMIGDGGETLQVAAFRSMVNIITRVQGETSDGDERNRYLVQYLDYAFDDFGGRHDPVYPGLCSVWRSLARSKAKGYRVGPVYDDVLSMAWFFLELIVKSMALEQSRTYSETLPPGEELPPLQLNDEVFKSIGQLYDCLLTEVQERGKKGLTLANKLNSSLGFFCFDLLSVIEPRQVFELVALYFSKFCGVCETTIHEYKLNFLSIICDHDLFVEMPGRDPTERNYLASMLMQELFITWDHEDPALKAKACRILVQLLCKHEYDLRYQSLDDKLYIAQRYFPLVGLILDEMPVFYALSSSEKREILVCVLHILRYLDDGSLVKSWQQNIARTRLFFKLLEECQELFEYKKAGADGLMGAMPVNEQGKGTLCYSEKLSPAVNHFLSEASRQDVRVTKSSPGPQWIFPQVSPDASTFWKRVSPVSNSPSSPNQPHSLREALAQAQSAGRGAGMALKESLHPMLRQKLDLWEENLSASVMLQLLEIVAKFMDAASSQAIATDYTKLDCITSIISGFLGRSQPLPFWKAFFPVFNNLFSQYGATLMSRDNDRFLKQVAFHLLRLGVFRNESIRKRAVVGLQILIRTAFHYFQGLSRLRVLLTITLSELMSDVQVTQHRMDGSLEESGESQRLRRSLRQIAQENISTDLLRESGLPEGTLSALPDGGCEQIWSWAGVHELSNSLLKAVEAAVGHALLGPEVMTADKYATAEAYYGLARAYSNVPDLHIMWLLYLCEVHQGNQSYAEAAQCAVSVAGVVMQAIVSKGDHMWGKEHVEALRKICPMLTGASFGEAASAEIEGYGSSKLTVESAVKYLQLANKLFVQGELFHFCAEILELIIPVHKARRAYGQLSKCHTSLTSIYEAIVEQESSPIPFSDATYYRVGFYGESFGSLNGKEYVYREARDVRLGDIMRNLGNIYEPRVIEGKQSLHIIPDSRQVKPEDLHAEICYMQITSVEPVTEDDILESRRDRHSSKSVTTVSARVFNRFLYDTPFTKNGKSQGGLEDQWKRRTVLWTEGSFPALVNRLTVVKSESREFSPIENAIGMIETRTAALAGELDDNRLNEGDHPSRLQSLQRILQGSVAVQVNSGVLGVCAAFFSGEPSTRLSAQDLQELMAALMEFMAVCKKALRIHARLITEEDQEFHSQLVIGFQSLTAELSHFIPAILSGF</sequence>
<dbReference type="Pfam" id="PF20421">
    <property type="entry name" value="DHR-2_Lobe_C"/>
    <property type="match status" value="1"/>
</dbReference>
<dbReference type="InterPro" id="IPR027357">
    <property type="entry name" value="DOCKER_dom"/>
</dbReference>
<dbReference type="Pfam" id="PF06920">
    <property type="entry name" value="DHR-2_Lobe_A"/>
    <property type="match status" value="1"/>
</dbReference>
<dbReference type="InterPro" id="IPR046773">
    <property type="entry name" value="DOCKER_Lobe_C"/>
</dbReference>
<dbReference type="EMBL" id="ABEU02000010">
    <property type="status" value="NOT_ANNOTATED_CDS"/>
    <property type="molecule type" value="Genomic_DNA"/>
</dbReference>
<dbReference type="Gene3D" id="2.60.40.150">
    <property type="entry name" value="C2 domain"/>
    <property type="match status" value="1"/>
</dbReference>
<dbReference type="Gene3D" id="1.25.40.410">
    <property type="match status" value="1"/>
</dbReference>
<reference evidence="6" key="3">
    <citation type="submission" date="2020-12" db="UniProtKB">
        <authorList>
            <consortium name="EnsemblPlants"/>
        </authorList>
    </citation>
    <scope>IDENTIFICATION</scope>
</reference>
<evidence type="ECO:0000256" key="3">
    <source>
        <dbReference type="PROSITE-ProRule" id="PRU00983"/>
    </source>
</evidence>
<dbReference type="CDD" id="cd08679">
    <property type="entry name" value="C2_DOCK180_related"/>
    <property type="match status" value="1"/>
</dbReference>
<keyword evidence="2" id="KW-0344">Guanine-nucleotide releasing factor</keyword>
<dbReference type="InterPro" id="IPR027007">
    <property type="entry name" value="C2_DOCK-type_domain"/>
</dbReference>
<dbReference type="InParanoid" id="A0A7I4EYY2"/>
<reference evidence="6 7" key="1">
    <citation type="journal article" date="2008" name="Science">
        <title>The Physcomitrella genome reveals evolutionary insights into the conquest of land by plants.</title>
        <authorList>
            <person name="Rensing S."/>
            <person name="Lang D."/>
            <person name="Zimmer A."/>
            <person name="Terry A."/>
            <person name="Salamov A."/>
            <person name="Shapiro H."/>
            <person name="Nishiyama T."/>
            <person name="Perroud P.-F."/>
            <person name="Lindquist E."/>
            <person name="Kamisugi Y."/>
            <person name="Tanahashi T."/>
            <person name="Sakakibara K."/>
            <person name="Fujita T."/>
            <person name="Oishi K."/>
            <person name="Shin-I T."/>
            <person name="Kuroki Y."/>
            <person name="Toyoda A."/>
            <person name="Suzuki Y."/>
            <person name="Hashimoto A."/>
            <person name="Yamaguchi K."/>
            <person name="Sugano A."/>
            <person name="Kohara Y."/>
            <person name="Fujiyama A."/>
            <person name="Anterola A."/>
            <person name="Aoki S."/>
            <person name="Ashton N."/>
            <person name="Barbazuk W.B."/>
            <person name="Barker E."/>
            <person name="Bennetzen J."/>
            <person name="Bezanilla M."/>
            <person name="Blankenship R."/>
            <person name="Cho S.H."/>
            <person name="Dutcher S."/>
            <person name="Estelle M."/>
            <person name="Fawcett J.A."/>
            <person name="Gundlach H."/>
            <person name="Hanada K."/>
            <person name="Heyl A."/>
            <person name="Hicks K.A."/>
            <person name="Hugh J."/>
            <person name="Lohr M."/>
            <person name="Mayer K."/>
            <person name="Melkozernov A."/>
            <person name="Murata T."/>
            <person name="Nelson D."/>
            <person name="Pils B."/>
            <person name="Prigge M."/>
            <person name="Reiss B."/>
            <person name="Renner T."/>
            <person name="Rombauts S."/>
            <person name="Rushton P."/>
            <person name="Sanderfoot A."/>
            <person name="Schween G."/>
            <person name="Shiu S.-H."/>
            <person name="Stueber K."/>
            <person name="Theodoulou F.L."/>
            <person name="Tu H."/>
            <person name="Van de Peer Y."/>
            <person name="Verrier P.J."/>
            <person name="Waters E."/>
            <person name="Wood A."/>
            <person name="Yang L."/>
            <person name="Cove D."/>
            <person name="Cuming A."/>
            <person name="Hasebe M."/>
            <person name="Lucas S."/>
            <person name="Mishler D.B."/>
            <person name="Reski R."/>
            <person name="Grigoriev I."/>
            <person name="Quatrano R.S."/>
            <person name="Boore J.L."/>
        </authorList>
    </citation>
    <scope>NUCLEOTIDE SEQUENCE [LARGE SCALE GENOMIC DNA]</scope>
    <source>
        <strain evidence="6 7">cv. Gransden 2004</strain>
    </source>
</reference>
<dbReference type="InterPro" id="IPR046769">
    <property type="entry name" value="DOCKER_Lobe_A"/>
</dbReference>
<dbReference type="InterPro" id="IPR026791">
    <property type="entry name" value="DOCK"/>
</dbReference>
<evidence type="ECO:0000313" key="7">
    <source>
        <dbReference type="Proteomes" id="UP000006727"/>
    </source>
</evidence>
<dbReference type="Pfam" id="PF20422">
    <property type="entry name" value="DHR-2_Lobe_B"/>
    <property type="match status" value="1"/>
</dbReference>
<keyword evidence="1" id="KW-0597">Phosphoprotein</keyword>
<organism evidence="6 7">
    <name type="scientific">Physcomitrium patens</name>
    <name type="common">Spreading-leaved earth moss</name>
    <name type="synonym">Physcomitrella patens</name>
    <dbReference type="NCBI Taxonomy" id="3218"/>
    <lineage>
        <taxon>Eukaryota</taxon>
        <taxon>Viridiplantae</taxon>
        <taxon>Streptophyta</taxon>
        <taxon>Embryophyta</taxon>
        <taxon>Bryophyta</taxon>
        <taxon>Bryophytina</taxon>
        <taxon>Bryopsida</taxon>
        <taxon>Funariidae</taxon>
        <taxon>Funariales</taxon>
        <taxon>Funariaceae</taxon>
        <taxon>Physcomitrium</taxon>
    </lineage>
</organism>
<dbReference type="InterPro" id="IPR046770">
    <property type="entry name" value="DOCKER_Lobe_B"/>
</dbReference>
<gene>
    <name evidence="6" type="primary">LOC112287577</name>
</gene>
<comment type="similarity">
    <text evidence="3">Belongs to the DOCK family.</text>
</comment>
<protein>
    <submittedName>
        <fullName evidence="6">Uncharacterized protein</fullName>
    </submittedName>
</protein>
<feature type="domain" description="C2 DOCK-type" evidence="4">
    <location>
        <begin position="528"/>
        <end position="688"/>
    </location>
</feature>
<dbReference type="SUPFAM" id="SSF48371">
    <property type="entry name" value="ARM repeat"/>
    <property type="match status" value="1"/>
</dbReference>
<dbReference type="FunCoup" id="A0A7I4EYY2">
    <property type="interactions" value="2914"/>
</dbReference>
<keyword evidence="7" id="KW-1185">Reference proteome</keyword>
<dbReference type="InterPro" id="IPR035892">
    <property type="entry name" value="C2_domain_sf"/>
</dbReference>
<dbReference type="GO" id="GO:0005085">
    <property type="term" value="F:guanyl-nucleotide exchange factor activity"/>
    <property type="evidence" value="ECO:0000318"/>
    <property type="project" value="GO_Central"/>
</dbReference>
<proteinExistence type="inferred from homology"/>
<evidence type="ECO:0000259" key="5">
    <source>
        <dbReference type="PROSITE" id="PS51651"/>
    </source>
</evidence>